<comment type="caution">
    <text evidence="5">The sequence shown here is derived from an EMBL/GenBank/DDBJ whole genome shotgun (WGS) entry which is preliminary data.</text>
</comment>
<dbReference type="Pfam" id="PF13458">
    <property type="entry name" value="Peripla_BP_6"/>
    <property type="match status" value="1"/>
</dbReference>
<dbReference type="PANTHER" id="PTHR30483">
    <property type="entry name" value="LEUCINE-SPECIFIC-BINDING PROTEIN"/>
    <property type="match status" value="1"/>
</dbReference>
<dbReference type="InterPro" id="IPR006311">
    <property type="entry name" value="TAT_signal"/>
</dbReference>
<evidence type="ECO:0000313" key="6">
    <source>
        <dbReference type="Proteomes" id="UP000722989"/>
    </source>
</evidence>
<dbReference type="RefSeq" id="WP_167923843.1">
    <property type="nucleotide sequence ID" value="NZ_JAATVY010000002.1"/>
</dbReference>
<dbReference type="CDD" id="cd20014">
    <property type="entry name" value="PBP1_RPA0668_benzoate-like"/>
    <property type="match status" value="1"/>
</dbReference>
<organism evidence="5 6">
    <name type="scientific">Planosporangium thailandense</name>
    <dbReference type="NCBI Taxonomy" id="765197"/>
    <lineage>
        <taxon>Bacteria</taxon>
        <taxon>Bacillati</taxon>
        <taxon>Actinomycetota</taxon>
        <taxon>Actinomycetes</taxon>
        <taxon>Micromonosporales</taxon>
        <taxon>Micromonosporaceae</taxon>
        <taxon>Planosporangium</taxon>
    </lineage>
</organism>
<sequence>MSEFTRRQALRVFAALGASAAAAPILSACNNGRQQSSTLDLPPVKIGLVVPRSGVYKTIGDDQVNGFNLYLKLNDQKLGGRPVTLVTVDEGETAASGKAAVERLLKQEHVLALSGVASSETMVAIRDLVENAQTPLIGSNASPTTLQGVRYIWRTSFANDEPGKALGRYVADKVGDGSVALIAPDYQGGHDQVDGFLQTYGKDVAGQPVFTPFSPTPTTDFTSHLNKIKNSQAKAVVAFYAGAEAVAFVKQYRQVGLSLDLYAPGFLTEGALLRQEGDDARGIYTALNYSSDLDNEVNRRFASEYQKAYNSLPTTYATASYDAAGVLDKALTAAGAGELTSQGLNLAIGRIGSIDSPRGSWQFNQSRTPLQTWYLRQVRPDGAVLSNTVLSPLTTLG</sequence>
<gene>
    <name evidence="5" type="ORF">HC031_04405</name>
</gene>
<keyword evidence="2 3" id="KW-0732">Signal</keyword>
<evidence type="ECO:0000259" key="4">
    <source>
        <dbReference type="Pfam" id="PF13458"/>
    </source>
</evidence>
<protein>
    <submittedName>
        <fullName evidence="5">ABC transporter substrate-binding protein</fullName>
    </submittedName>
</protein>
<dbReference type="EMBL" id="JAATVY010000002">
    <property type="protein sequence ID" value="NJC68972.1"/>
    <property type="molecule type" value="Genomic_DNA"/>
</dbReference>
<keyword evidence="6" id="KW-1185">Reference proteome</keyword>
<name>A0ABX0XSI2_9ACTN</name>
<dbReference type="PROSITE" id="PS51318">
    <property type="entry name" value="TAT"/>
    <property type="match status" value="1"/>
</dbReference>
<evidence type="ECO:0000256" key="2">
    <source>
        <dbReference type="ARBA" id="ARBA00022729"/>
    </source>
</evidence>
<comment type="similarity">
    <text evidence="1">Belongs to the leucine-binding protein family.</text>
</comment>
<dbReference type="PANTHER" id="PTHR30483:SF6">
    <property type="entry name" value="PERIPLASMIC BINDING PROTEIN OF ABC TRANSPORTER FOR NATURAL AMINO ACIDS"/>
    <property type="match status" value="1"/>
</dbReference>
<evidence type="ECO:0000256" key="3">
    <source>
        <dbReference type="SAM" id="SignalP"/>
    </source>
</evidence>
<dbReference type="Proteomes" id="UP000722989">
    <property type="component" value="Unassembled WGS sequence"/>
</dbReference>
<accession>A0ABX0XSI2</accession>
<feature type="domain" description="Leucine-binding protein" evidence="4">
    <location>
        <begin position="43"/>
        <end position="382"/>
    </location>
</feature>
<feature type="signal peptide" evidence="3">
    <location>
        <begin position="1"/>
        <end position="23"/>
    </location>
</feature>
<dbReference type="SUPFAM" id="SSF53822">
    <property type="entry name" value="Periplasmic binding protein-like I"/>
    <property type="match status" value="1"/>
</dbReference>
<evidence type="ECO:0000256" key="1">
    <source>
        <dbReference type="ARBA" id="ARBA00010062"/>
    </source>
</evidence>
<feature type="chain" id="PRO_5047425700" evidence="3">
    <location>
        <begin position="24"/>
        <end position="397"/>
    </location>
</feature>
<dbReference type="PROSITE" id="PS51257">
    <property type="entry name" value="PROKAR_LIPOPROTEIN"/>
    <property type="match status" value="1"/>
</dbReference>
<reference evidence="5 6" key="1">
    <citation type="submission" date="2020-03" db="EMBL/GenBank/DDBJ databases">
        <title>WGS of the type strain of Planosporangium spp.</title>
        <authorList>
            <person name="Thawai C."/>
        </authorList>
    </citation>
    <scope>NUCLEOTIDE SEQUENCE [LARGE SCALE GENOMIC DNA]</scope>
    <source>
        <strain evidence="5 6">TBRC 5610</strain>
    </source>
</reference>
<proteinExistence type="inferred from homology"/>
<dbReference type="InterPro" id="IPR028081">
    <property type="entry name" value="Leu-bd"/>
</dbReference>
<dbReference type="Gene3D" id="3.40.50.2300">
    <property type="match status" value="2"/>
</dbReference>
<evidence type="ECO:0000313" key="5">
    <source>
        <dbReference type="EMBL" id="NJC68972.1"/>
    </source>
</evidence>
<dbReference type="InterPro" id="IPR051010">
    <property type="entry name" value="BCAA_transport"/>
</dbReference>
<dbReference type="InterPro" id="IPR028082">
    <property type="entry name" value="Peripla_BP_I"/>
</dbReference>